<accession>A0A431UTK1</accession>
<feature type="transmembrane region" description="Helical" evidence="1">
    <location>
        <begin position="63"/>
        <end position="80"/>
    </location>
</feature>
<evidence type="ECO:0000256" key="1">
    <source>
        <dbReference type="SAM" id="Phobius"/>
    </source>
</evidence>
<dbReference type="RefSeq" id="WP_126294327.1">
    <property type="nucleotide sequence ID" value="NZ_CP155468.1"/>
</dbReference>
<dbReference type="Proteomes" id="UP000276349">
    <property type="component" value="Unassembled WGS sequence"/>
</dbReference>
<keyword evidence="1" id="KW-0472">Membrane</keyword>
<evidence type="ECO:0000313" key="2">
    <source>
        <dbReference type="EMBL" id="RTQ92996.1"/>
    </source>
</evidence>
<evidence type="ECO:0000313" key="3">
    <source>
        <dbReference type="Proteomes" id="UP000276349"/>
    </source>
</evidence>
<feature type="transmembrane region" description="Helical" evidence="1">
    <location>
        <begin position="34"/>
        <end position="51"/>
    </location>
</feature>
<proteinExistence type="predicted"/>
<dbReference type="EMBL" id="RXNR01000024">
    <property type="protein sequence ID" value="RTQ92996.1"/>
    <property type="molecule type" value="Genomic_DNA"/>
</dbReference>
<keyword evidence="3" id="KW-1185">Reference proteome</keyword>
<dbReference type="AlphaFoldDB" id="A0A431UTK1"/>
<keyword evidence="1" id="KW-1133">Transmembrane helix</keyword>
<evidence type="ECO:0008006" key="4">
    <source>
        <dbReference type="Google" id="ProtNLM"/>
    </source>
</evidence>
<comment type="caution">
    <text evidence="2">The sequence shown here is derived from an EMBL/GenBank/DDBJ whole genome shotgun (WGS) entry which is preliminary data.</text>
</comment>
<organism evidence="2 3">
    <name type="scientific">Lysinibacillus telephonicus</name>
    <dbReference type="NCBI Taxonomy" id="1714840"/>
    <lineage>
        <taxon>Bacteria</taxon>
        <taxon>Bacillati</taxon>
        <taxon>Bacillota</taxon>
        <taxon>Bacilli</taxon>
        <taxon>Bacillales</taxon>
        <taxon>Bacillaceae</taxon>
        <taxon>Lysinibacillus</taxon>
    </lineage>
</organism>
<name>A0A431UTK1_9BACI</name>
<reference evidence="2 3" key="1">
    <citation type="submission" date="2018-12" db="EMBL/GenBank/DDBJ databases">
        <authorList>
            <person name="Yu L."/>
        </authorList>
    </citation>
    <scope>NUCLEOTIDE SEQUENCE [LARGE SCALE GENOMIC DNA]</scope>
    <source>
        <strain evidence="2 3">S5H2222</strain>
    </source>
</reference>
<protein>
    <recommendedName>
        <fullName evidence="4">DUF3953 domain-containing protein</fullName>
    </recommendedName>
</protein>
<gene>
    <name evidence="2" type="ORF">EKG35_10070</name>
</gene>
<keyword evidence="1" id="KW-0812">Transmembrane</keyword>
<sequence length="83" mass="9610">MENKWSLVLFVQPVIGLLLILIGLYTFIAGSPHLLPWAFMLMGPLFAMMCLYERKRENKNTSIFYLTLAAISFLFGFYSFTTF</sequence>
<dbReference type="OrthoDB" id="2736367at2"/>
<feature type="transmembrane region" description="Helical" evidence="1">
    <location>
        <begin position="7"/>
        <end position="28"/>
    </location>
</feature>